<dbReference type="Gene3D" id="3.40.50.11980">
    <property type="match status" value="1"/>
</dbReference>
<dbReference type="PANTHER" id="PTHR12876:SF35">
    <property type="entry name" value="LD08718P-RELATED"/>
    <property type="match status" value="1"/>
</dbReference>
<dbReference type="GO" id="GO:0004521">
    <property type="term" value="F:RNA endonuclease activity"/>
    <property type="evidence" value="ECO:0007669"/>
    <property type="project" value="TreeGrafter"/>
</dbReference>
<sequence>MLQSSNHGKQKNFSCRGIELCADWFKTRGHQNIAIFVPSWRKSPNVDFDLPVKDREILLKLEQDGLLYFTPSRNVSGRILASYDDRYILNHALKNDAIIVSNDLYRDLVVDNNEYKKLVDERLLMYLFVDDEFMPPDDPMGPHGPSLNKFLSKPLSSENVRNIAKFNKICPYDKKCTY</sequence>
<proteinExistence type="predicted"/>
<dbReference type="Proteomes" id="UP000194236">
    <property type="component" value="Unassembled WGS sequence"/>
</dbReference>
<keyword evidence="3" id="KW-1185">Reference proteome</keyword>
<evidence type="ECO:0000313" key="2">
    <source>
        <dbReference type="EMBL" id="OTF80029.1"/>
    </source>
</evidence>
<evidence type="ECO:0000313" key="3">
    <source>
        <dbReference type="Proteomes" id="UP000194236"/>
    </source>
</evidence>
<dbReference type="GO" id="GO:0005634">
    <property type="term" value="C:nucleus"/>
    <property type="evidence" value="ECO:0007669"/>
    <property type="project" value="TreeGrafter"/>
</dbReference>
<evidence type="ECO:0000259" key="1">
    <source>
        <dbReference type="Pfam" id="PF11977"/>
    </source>
</evidence>
<dbReference type="InterPro" id="IPR021869">
    <property type="entry name" value="RNase_Zc3h12_NYN"/>
</dbReference>
<dbReference type="Pfam" id="PF11977">
    <property type="entry name" value="RNase_Zc3h12a"/>
    <property type="match status" value="1"/>
</dbReference>
<dbReference type="EMBL" id="MUJZ01020201">
    <property type="protein sequence ID" value="OTF80029.1"/>
    <property type="molecule type" value="Genomic_DNA"/>
</dbReference>
<feature type="domain" description="RNase NYN" evidence="1">
    <location>
        <begin position="6"/>
        <end position="148"/>
    </location>
</feature>
<dbReference type="OrthoDB" id="392925at2759"/>
<accession>A0A1Y3BGG9</accession>
<feature type="non-terminal residue" evidence="2">
    <location>
        <position position="178"/>
    </location>
</feature>
<organism evidence="2 3">
    <name type="scientific">Euroglyphus maynei</name>
    <name type="common">Mayne's house dust mite</name>
    <dbReference type="NCBI Taxonomy" id="6958"/>
    <lineage>
        <taxon>Eukaryota</taxon>
        <taxon>Metazoa</taxon>
        <taxon>Ecdysozoa</taxon>
        <taxon>Arthropoda</taxon>
        <taxon>Chelicerata</taxon>
        <taxon>Arachnida</taxon>
        <taxon>Acari</taxon>
        <taxon>Acariformes</taxon>
        <taxon>Sarcoptiformes</taxon>
        <taxon>Astigmata</taxon>
        <taxon>Psoroptidia</taxon>
        <taxon>Analgoidea</taxon>
        <taxon>Pyroglyphidae</taxon>
        <taxon>Pyroglyphinae</taxon>
        <taxon>Euroglyphus</taxon>
    </lineage>
</organism>
<reference evidence="2 3" key="1">
    <citation type="submission" date="2017-03" db="EMBL/GenBank/DDBJ databases">
        <title>Genome Survey of Euroglyphus maynei.</title>
        <authorList>
            <person name="Arlian L.G."/>
            <person name="Morgan M.S."/>
            <person name="Rider S.D."/>
        </authorList>
    </citation>
    <scope>NUCLEOTIDE SEQUENCE [LARGE SCALE GENOMIC DNA]</scope>
    <source>
        <strain evidence="2">Arlian Lab</strain>
        <tissue evidence="2">Whole body</tissue>
    </source>
</reference>
<name>A0A1Y3BGG9_EURMA</name>
<dbReference type="GO" id="GO:0003729">
    <property type="term" value="F:mRNA binding"/>
    <property type="evidence" value="ECO:0007669"/>
    <property type="project" value="TreeGrafter"/>
</dbReference>
<gene>
    <name evidence="2" type="ORF">BLA29_006564</name>
</gene>
<comment type="caution">
    <text evidence="2">The sequence shown here is derived from an EMBL/GenBank/DDBJ whole genome shotgun (WGS) entry which is preliminary data.</text>
</comment>
<dbReference type="AlphaFoldDB" id="A0A1Y3BGG9"/>
<dbReference type="InterPro" id="IPR051101">
    <property type="entry name" value="ZC3H12/N4BP1_RNase_Reg"/>
</dbReference>
<dbReference type="GO" id="GO:0036464">
    <property type="term" value="C:cytoplasmic ribonucleoprotein granule"/>
    <property type="evidence" value="ECO:0007669"/>
    <property type="project" value="TreeGrafter"/>
</dbReference>
<dbReference type="PANTHER" id="PTHR12876">
    <property type="entry name" value="N4BP1-RELATED"/>
    <property type="match status" value="1"/>
</dbReference>
<protein>
    <recommendedName>
        <fullName evidence="1">RNase NYN domain-containing protein</fullName>
    </recommendedName>
</protein>
<dbReference type="FunFam" id="3.40.50.11980:FF:000001">
    <property type="entry name" value="ZC3H12A isoform 1"/>
    <property type="match status" value="1"/>
</dbReference>